<dbReference type="RefSeq" id="WP_377282068.1">
    <property type="nucleotide sequence ID" value="NZ_JBHRSI010000005.1"/>
</dbReference>
<dbReference type="EMBL" id="JBHUEY010000006">
    <property type="protein sequence ID" value="MFD1785114.1"/>
    <property type="molecule type" value="Genomic_DNA"/>
</dbReference>
<keyword evidence="2" id="KW-1185">Reference proteome</keyword>
<accession>A0ABW4N4S0</accession>
<organism evidence="1 2">
    <name type="scientific">Phenylobacterium terrae</name>
    <dbReference type="NCBI Taxonomy" id="2665495"/>
    <lineage>
        <taxon>Bacteria</taxon>
        <taxon>Pseudomonadati</taxon>
        <taxon>Pseudomonadota</taxon>
        <taxon>Alphaproteobacteria</taxon>
        <taxon>Caulobacterales</taxon>
        <taxon>Caulobacteraceae</taxon>
        <taxon>Phenylobacterium</taxon>
    </lineage>
</organism>
<name>A0ABW4N4S0_9CAUL</name>
<evidence type="ECO:0008006" key="3">
    <source>
        <dbReference type="Google" id="ProtNLM"/>
    </source>
</evidence>
<reference evidence="2" key="1">
    <citation type="journal article" date="2019" name="Int. J. Syst. Evol. Microbiol.">
        <title>The Global Catalogue of Microorganisms (GCM) 10K type strain sequencing project: providing services to taxonomists for standard genome sequencing and annotation.</title>
        <authorList>
            <consortium name="The Broad Institute Genomics Platform"/>
            <consortium name="The Broad Institute Genome Sequencing Center for Infectious Disease"/>
            <person name="Wu L."/>
            <person name="Ma J."/>
        </authorList>
    </citation>
    <scope>NUCLEOTIDE SEQUENCE [LARGE SCALE GENOMIC DNA]</scope>
    <source>
        <strain evidence="2">DFY28</strain>
    </source>
</reference>
<sequence length="344" mass="38015">MERARARERRRLGLSYADAPPRRPVARRIERIRIAAPRRLSLDTPDYKATMGFLAKVRACVLDQDRRVCLDLRQCQRISPEMAPFLAAEFARLRYLKGAEAITGLSPEDEHARWTLHAMGFFEVLGLLDPRSLEEGDDTEVIYRIVSGTALDGAITKELTDAMGEAMGLPEEAMEPVQKALNEALENISEHAYFDTDRLYFPAEANRWWICGVTLADTKSAYVLACDLGMTIPATIPETAKRRGPLNVAALANFLKDGGGTQEEKLLAAAFEEGVTRRPDGKGGRGLGKMAQLMGGFEKASLTVWSGEAAATMSKASPKVQTERLPLCFPGTYILWHLQQGTTE</sequence>
<evidence type="ECO:0000313" key="2">
    <source>
        <dbReference type="Proteomes" id="UP001597237"/>
    </source>
</evidence>
<gene>
    <name evidence="1" type="ORF">ACFSC0_17065</name>
</gene>
<evidence type="ECO:0000313" key="1">
    <source>
        <dbReference type="EMBL" id="MFD1785114.1"/>
    </source>
</evidence>
<comment type="caution">
    <text evidence="1">The sequence shown here is derived from an EMBL/GenBank/DDBJ whole genome shotgun (WGS) entry which is preliminary data.</text>
</comment>
<dbReference type="Proteomes" id="UP001597237">
    <property type="component" value="Unassembled WGS sequence"/>
</dbReference>
<protein>
    <recommendedName>
        <fullName evidence="3">ATP-binding protein</fullName>
    </recommendedName>
</protein>
<proteinExistence type="predicted"/>